<evidence type="ECO:0000256" key="11">
    <source>
        <dbReference type="ARBA" id="ARBA00023306"/>
    </source>
</evidence>
<dbReference type="PANTHER" id="PTHR47755:SF1">
    <property type="entry name" value="CELL DIVISION PROTEIN FTSX"/>
    <property type="match status" value="1"/>
</dbReference>
<sequence>MINLNFKNYLLRHLQVMLFTLGRIWRQPLASLMTFMVIGIALALPASLYVLLKNIEQVSTQWDDVAQISLFLKQDINDQKAQKLATELKAWPEITNVSYQSASKSLEEFRKLSGLDSLLDTLPTNPLPAVVIVQPDGKNLQADVIGDLVSRLEALPDVELAQLDMEWLQRLRSINETGQRGISILGLLLSLSVLLVIGNTIRLAILNQQSEIRVIKLVGGTNTFIRRPFLYTGFWYGTLGGFVAWITLLITMGLINGPINELASQYNSQFTLTWLSGSMMLFLPFTGMLLGVMGAWLAVGRHLSAIEPT</sequence>
<protein>
    <recommendedName>
        <fullName evidence="4">Cell division protein FtsX</fullName>
    </recommendedName>
</protein>
<name>A0A0F9SH76_9ZZZZ</name>
<dbReference type="EMBL" id="LAZR01000651">
    <property type="protein sequence ID" value="KKN61652.1"/>
    <property type="molecule type" value="Genomic_DNA"/>
</dbReference>
<organism evidence="15">
    <name type="scientific">marine sediment metagenome</name>
    <dbReference type="NCBI Taxonomy" id="412755"/>
    <lineage>
        <taxon>unclassified sequences</taxon>
        <taxon>metagenomes</taxon>
        <taxon>ecological metagenomes</taxon>
    </lineage>
</organism>
<evidence type="ECO:0000259" key="14">
    <source>
        <dbReference type="Pfam" id="PF18075"/>
    </source>
</evidence>
<evidence type="ECO:0000256" key="4">
    <source>
        <dbReference type="ARBA" id="ARBA00021907"/>
    </source>
</evidence>
<dbReference type="Pfam" id="PF18075">
    <property type="entry name" value="FtsX_ECD"/>
    <property type="match status" value="1"/>
</dbReference>
<dbReference type="NCBIfam" id="TIGR00439">
    <property type="entry name" value="FtsX_Gneg"/>
    <property type="match status" value="1"/>
</dbReference>
<comment type="similarity">
    <text evidence="2">Belongs to the ABC-4 integral membrane protein family. FtsX subfamily.</text>
</comment>
<evidence type="ECO:0000256" key="1">
    <source>
        <dbReference type="ARBA" id="ARBA00004429"/>
    </source>
</evidence>
<gene>
    <name evidence="15" type="ORF">LCGC14_0519840</name>
</gene>
<proteinExistence type="inferred from homology"/>
<evidence type="ECO:0000256" key="10">
    <source>
        <dbReference type="ARBA" id="ARBA00023136"/>
    </source>
</evidence>
<evidence type="ECO:0000256" key="8">
    <source>
        <dbReference type="ARBA" id="ARBA00022692"/>
    </source>
</evidence>
<keyword evidence="11" id="KW-0131">Cell cycle</keyword>
<keyword evidence="5" id="KW-1003">Cell membrane</keyword>
<dbReference type="InterPro" id="IPR047590">
    <property type="entry name" value="FtsX_proteobact-type"/>
</dbReference>
<dbReference type="Gene3D" id="3.30.70.3040">
    <property type="match status" value="1"/>
</dbReference>
<feature type="transmembrane region" description="Helical" evidence="12">
    <location>
        <begin position="182"/>
        <end position="205"/>
    </location>
</feature>
<keyword evidence="8 12" id="KW-0812">Transmembrane</keyword>
<comment type="subunit">
    <text evidence="3">Forms a membrane-associated complex with FtsE.</text>
</comment>
<evidence type="ECO:0000256" key="2">
    <source>
        <dbReference type="ARBA" id="ARBA00007379"/>
    </source>
</evidence>
<feature type="transmembrane region" description="Helical" evidence="12">
    <location>
        <begin position="234"/>
        <end position="255"/>
    </location>
</feature>
<keyword evidence="9 12" id="KW-1133">Transmembrane helix</keyword>
<dbReference type="AlphaFoldDB" id="A0A0F9SH76"/>
<accession>A0A0F9SH76</accession>
<comment type="caution">
    <text evidence="15">The sequence shown here is derived from an EMBL/GenBank/DDBJ whole genome shotgun (WGS) entry which is preliminary data.</text>
</comment>
<dbReference type="GO" id="GO:0005886">
    <property type="term" value="C:plasma membrane"/>
    <property type="evidence" value="ECO:0007669"/>
    <property type="project" value="UniProtKB-SubCell"/>
</dbReference>
<evidence type="ECO:0000256" key="5">
    <source>
        <dbReference type="ARBA" id="ARBA00022475"/>
    </source>
</evidence>
<dbReference type="GO" id="GO:0032153">
    <property type="term" value="C:cell division site"/>
    <property type="evidence" value="ECO:0007669"/>
    <property type="project" value="TreeGrafter"/>
</dbReference>
<dbReference type="Pfam" id="PF02687">
    <property type="entry name" value="FtsX"/>
    <property type="match status" value="1"/>
</dbReference>
<reference evidence="15" key="1">
    <citation type="journal article" date="2015" name="Nature">
        <title>Complex archaea that bridge the gap between prokaryotes and eukaryotes.</title>
        <authorList>
            <person name="Spang A."/>
            <person name="Saw J.H."/>
            <person name="Jorgensen S.L."/>
            <person name="Zaremba-Niedzwiedzka K."/>
            <person name="Martijn J."/>
            <person name="Lind A.E."/>
            <person name="van Eijk R."/>
            <person name="Schleper C."/>
            <person name="Guy L."/>
            <person name="Ettema T.J."/>
        </authorList>
    </citation>
    <scope>NUCLEOTIDE SEQUENCE</scope>
</reference>
<feature type="transmembrane region" description="Helical" evidence="12">
    <location>
        <begin position="29"/>
        <end position="52"/>
    </location>
</feature>
<evidence type="ECO:0000256" key="12">
    <source>
        <dbReference type="SAM" id="Phobius"/>
    </source>
</evidence>
<dbReference type="PIRSF" id="PIRSF003097">
    <property type="entry name" value="FtsX"/>
    <property type="match status" value="1"/>
</dbReference>
<evidence type="ECO:0000256" key="3">
    <source>
        <dbReference type="ARBA" id="ARBA00011160"/>
    </source>
</evidence>
<feature type="domain" description="ABC3 transporter permease C-terminal" evidence="13">
    <location>
        <begin position="184"/>
        <end position="299"/>
    </location>
</feature>
<keyword evidence="10 12" id="KW-0472">Membrane</keyword>
<evidence type="ECO:0000259" key="13">
    <source>
        <dbReference type="Pfam" id="PF02687"/>
    </source>
</evidence>
<evidence type="ECO:0000313" key="15">
    <source>
        <dbReference type="EMBL" id="KKN61652.1"/>
    </source>
</evidence>
<comment type="subcellular location">
    <subcellularLocation>
        <location evidence="1">Cell inner membrane</location>
        <topology evidence="1">Multi-pass membrane protein</topology>
    </subcellularLocation>
</comment>
<dbReference type="PANTHER" id="PTHR47755">
    <property type="entry name" value="CELL DIVISION PROTEIN FTSX"/>
    <property type="match status" value="1"/>
</dbReference>
<dbReference type="InterPro" id="IPR040690">
    <property type="entry name" value="FtsX_ECD"/>
</dbReference>
<evidence type="ECO:0000256" key="9">
    <source>
        <dbReference type="ARBA" id="ARBA00022989"/>
    </source>
</evidence>
<keyword evidence="7" id="KW-0132">Cell division</keyword>
<evidence type="ECO:0000256" key="7">
    <source>
        <dbReference type="ARBA" id="ARBA00022618"/>
    </source>
</evidence>
<feature type="domain" description="FtsX extracellular" evidence="14">
    <location>
        <begin position="67"/>
        <end position="159"/>
    </location>
</feature>
<evidence type="ECO:0000256" key="6">
    <source>
        <dbReference type="ARBA" id="ARBA00022519"/>
    </source>
</evidence>
<keyword evidence="6" id="KW-0997">Cell inner membrane</keyword>
<feature type="transmembrane region" description="Helical" evidence="12">
    <location>
        <begin position="275"/>
        <end position="299"/>
    </location>
</feature>
<dbReference type="InterPro" id="IPR004513">
    <property type="entry name" value="FtsX"/>
</dbReference>
<dbReference type="GO" id="GO:0051301">
    <property type="term" value="P:cell division"/>
    <property type="evidence" value="ECO:0007669"/>
    <property type="project" value="UniProtKB-KW"/>
</dbReference>
<dbReference type="InterPro" id="IPR003838">
    <property type="entry name" value="ABC3_permease_C"/>
</dbReference>